<dbReference type="Gene3D" id="3.30.200.20">
    <property type="entry name" value="Phosphorylase Kinase, domain 1"/>
    <property type="match status" value="1"/>
</dbReference>
<evidence type="ECO:0000256" key="5">
    <source>
        <dbReference type="ARBA" id="ARBA00022777"/>
    </source>
</evidence>
<dbReference type="SUPFAM" id="SSF56112">
    <property type="entry name" value="Protein kinase-like (PK-like)"/>
    <property type="match status" value="1"/>
</dbReference>
<keyword evidence="4 7" id="KW-0547">Nucleotide-binding</keyword>
<dbReference type="PROSITE" id="PS50011">
    <property type="entry name" value="PROTEIN_KINASE_DOM"/>
    <property type="match status" value="1"/>
</dbReference>
<name>A0A8J3IJI8_9CHLR</name>
<evidence type="ECO:0000256" key="8">
    <source>
        <dbReference type="SAM" id="MobiDB-lite"/>
    </source>
</evidence>
<gene>
    <name evidence="10" type="ORF">KSF_036830</name>
</gene>
<feature type="region of interest" description="Disordered" evidence="8">
    <location>
        <begin position="301"/>
        <end position="358"/>
    </location>
</feature>
<dbReference type="EMBL" id="BNJK01000001">
    <property type="protein sequence ID" value="GHO93635.1"/>
    <property type="molecule type" value="Genomic_DNA"/>
</dbReference>
<protein>
    <recommendedName>
        <fullName evidence="2">non-specific serine/threonine protein kinase</fullName>
        <ecNumber evidence="2">2.7.11.1</ecNumber>
    </recommendedName>
</protein>
<dbReference type="SMART" id="SM00220">
    <property type="entry name" value="S_TKc"/>
    <property type="match status" value="1"/>
</dbReference>
<sequence length="598" mass="66959">MQVCHVCGKDIPALVRFCSWCGTAVPRTTPTGLLSPQSLLQNGRYLILKQVGKGGMAAVYKAHDLHLKQRTVAIKEMSQQGLSGQELQKAIDAFIHEAELLARLKHQNLPHIYEQFEDRGRRYLVMEFIEGETLEDRLETMHQRGDHLPLAQTLNIARQLCIVLEYLHSQHPPVIFRDLKPANIMLNKQQQIYLIDFGIARLFKPGQSKDTTALGSPGYAPPEQYRQATSPRSDIYSLGATLHQMLTGIDPSQHPFYFQPFSINQPVLERLVQRMVALDAKQRPASMQVVKQSLENIIQPRTHQQSVNIPRPQKSPVAPSARIASGVQIQKNKPQSQQASGRAPQYRNQPATPPTPAAPVMVHTVISTGTADRHLWLSIREQLYKLVAGFPEMRFTESNLPAALRGADIILLLLSDDFLTSPSCMASAAAALKLHDTQQARVLSIVLRPCAWDQSDLARIKTIPEDSVTHLSIYAQEQRILEAAKEIRRLVAIASLRGKTTGSMNLLQWLLWQLYGEGRKFCPYFKANSGHYALQHMRSAGLAGVILNLIDLQQERVVNEYLIGPLNNSPDMRHLLATLAPSSTDPEEVQGMASRRYP</sequence>
<evidence type="ECO:0000256" key="6">
    <source>
        <dbReference type="ARBA" id="ARBA00022840"/>
    </source>
</evidence>
<dbReference type="RefSeq" id="WP_220204410.1">
    <property type="nucleotide sequence ID" value="NZ_BNJK01000001.1"/>
</dbReference>
<dbReference type="PANTHER" id="PTHR43671">
    <property type="entry name" value="SERINE/THREONINE-PROTEIN KINASE NEK"/>
    <property type="match status" value="1"/>
</dbReference>
<dbReference type="GO" id="GO:0005524">
    <property type="term" value="F:ATP binding"/>
    <property type="evidence" value="ECO:0007669"/>
    <property type="project" value="UniProtKB-UniRule"/>
</dbReference>
<evidence type="ECO:0000313" key="11">
    <source>
        <dbReference type="Proteomes" id="UP000597444"/>
    </source>
</evidence>
<dbReference type="InterPro" id="IPR035897">
    <property type="entry name" value="Toll_tir_struct_dom_sf"/>
</dbReference>
<keyword evidence="11" id="KW-1185">Reference proteome</keyword>
<organism evidence="10 11">
    <name type="scientific">Reticulibacter mediterranei</name>
    <dbReference type="NCBI Taxonomy" id="2778369"/>
    <lineage>
        <taxon>Bacteria</taxon>
        <taxon>Bacillati</taxon>
        <taxon>Chloroflexota</taxon>
        <taxon>Ktedonobacteria</taxon>
        <taxon>Ktedonobacterales</taxon>
        <taxon>Reticulibacteraceae</taxon>
        <taxon>Reticulibacter</taxon>
    </lineage>
</organism>
<dbReference type="InterPro" id="IPR017441">
    <property type="entry name" value="Protein_kinase_ATP_BS"/>
</dbReference>
<dbReference type="Gene3D" id="1.10.510.10">
    <property type="entry name" value="Transferase(Phosphotransferase) domain 1"/>
    <property type="match status" value="1"/>
</dbReference>
<evidence type="ECO:0000256" key="1">
    <source>
        <dbReference type="ARBA" id="ARBA00010886"/>
    </source>
</evidence>
<evidence type="ECO:0000256" key="2">
    <source>
        <dbReference type="ARBA" id="ARBA00012513"/>
    </source>
</evidence>
<dbReference type="GO" id="GO:0004674">
    <property type="term" value="F:protein serine/threonine kinase activity"/>
    <property type="evidence" value="ECO:0007669"/>
    <property type="project" value="UniProtKB-EC"/>
</dbReference>
<evidence type="ECO:0000313" key="10">
    <source>
        <dbReference type="EMBL" id="GHO93635.1"/>
    </source>
</evidence>
<dbReference type="SUPFAM" id="SSF52200">
    <property type="entry name" value="Toll/Interleukin receptor TIR domain"/>
    <property type="match status" value="1"/>
</dbReference>
<dbReference type="CDD" id="cd14014">
    <property type="entry name" value="STKc_PknB_like"/>
    <property type="match status" value="1"/>
</dbReference>
<dbReference type="Pfam" id="PF00069">
    <property type="entry name" value="Pkinase"/>
    <property type="match status" value="1"/>
</dbReference>
<dbReference type="InterPro" id="IPR050660">
    <property type="entry name" value="NEK_Ser/Thr_kinase"/>
</dbReference>
<keyword evidence="6 7" id="KW-0067">ATP-binding</keyword>
<proteinExistence type="inferred from homology"/>
<dbReference type="InterPro" id="IPR000719">
    <property type="entry name" value="Prot_kinase_dom"/>
</dbReference>
<keyword evidence="5" id="KW-0418">Kinase</keyword>
<reference evidence="10" key="1">
    <citation type="submission" date="2020-10" db="EMBL/GenBank/DDBJ databases">
        <title>Taxonomic study of unclassified bacteria belonging to the class Ktedonobacteria.</title>
        <authorList>
            <person name="Yabe S."/>
            <person name="Wang C.M."/>
            <person name="Zheng Y."/>
            <person name="Sakai Y."/>
            <person name="Cavaletti L."/>
            <person name="Monciardini P."/>
            <person name="Donadio S."/>
        </authorList>
    </citation>
    <scope>NUCLEOTIDE SEQUENCE</scope>
    <source>
        <strain evidence="10">ID150040</strain>
    </source>
</reference>
<keyword evidence="3" id="KW-0808">Transferase</keyword>
<comment type="caution">
    <text evidence="10">The sequence shown here is derived from an EMBL/GenBank/DDBJ whole genome shotgun (WGS) entry which is preliminary data.</text>
</comment>
<dbReference type="PANTHER" id="PTHR43671:SF13">
    <property type="entry name" value="SERINE_THREONINE-PROTEIN KINASE NEK2"/>
    <property type="match status" value="1"/>
</dbReference>
<feature type="domain" description="Protein kinase" evidence="9">
    <location>
        <begin position="45"/>
        <end position="298"/>
    </location>
</feature>
<comment type="similarity">
    <text evidence="1">Belongs to the protein kinase superfamily. NEK Ser/Thr protein kinase family. NIMA subfamily.</text>
</comment>
<feature type="compositionally biased region" description="Polar residues" evidence="8">
    <location>
        <begin position="327"/>
        <end position="340"/>
    </location>
</feature>
<accession>A0A8J3IJI8</accession>
<dbReference type="AlphaFoldDB" id="A0A8J3IJI8"/>
<evidence type="ECO:0000259" key="9">
    <source>
        <dbReference type="PROSITE" id="PS50011"/>
    </source>
</evidence>
<evidence type="ECO:0000256" key="4">
    <source>
        <dbReference type="ARBA" id="ARBA00022741"/>
    </source>
</evidence>
<feature type="binding site" evidence="7">
    <location>
        <position position="75"/>
    </location>
    <ligand>
        <name>ATP</name>
        <dbReference type="ChEBI" id="CHEBI:30616"/>
    </ligand>
</feature>
<dbReference type="EC" id="2.7.11.1" evidence="2"/>
<dbReference type="PROSITE" id="PS00107">
    <property type="entry name" value="PROTEIN_KINASE_ATP"/>
    <property type="match status" value="1"/>
</dbReference>
<evidence type="ECO:0000256" key="7">
    <source>
        <dbReference type="PROSITE-ProRule" id="PRU10141"/>
    </source>
</evidence>
<dbReference type="InterPro" id="IPR011009">
    <property type="entry name" value="Kinase-like_dom_sf"/>
</dbReference>
<evidence type="ECO:0000256" key="3">
    <source>
        <dbReference type="ARBA" id="ARBA00022679"/>
    </source>
</evidence>
<dbReference type="Proteomes" id="UP000597444">
    <property type="component" value="Unassembled WGS sequence"/>
</dbReference>